<dbReference type="Gene3D" id="2.160.20.10">
    <property type="entry name" value="Single-stranded right-handed beta-helix, Pectin lyase-like"/>
    <property type="match status" value="2"/>
</dbReference>
<dbReference type="PROSITE" id="PS00502">
    <property type="entry name" value="POLYGALACTURONASE"/>
    <property type="match status" value="1"/>
</dbReference>
<keyword evidence="10" id="KW-0961">Cell wall biogenesis/degradation</keyword>
<comment type="catalytic activity">
    <reaction evidence="12">
        <text>[(1-&gt;4)-alpha-D-galacturonosyl](n) + H2O = alpha-D-galacturonate + [(1-&gt;4)-alpha-D-galacturonosyl](n-1)</text>
        <dbReference type="Rhea" id="RHEA:14117"/>
        <dbReference type="Rhea" id="RHEA-COMP:14570"/>
        <dbReference type="Rhea" id="RHEA-COMP:14572"/>
        <dbReference type="ChEBI" id="CHEBI:15377"/>
        <dbReference type="ChEBI" id="CHEBI:58658"/>
        <dbReference type="ChEBI" id="CHEBI:140523"/>
        <dbReference type="EC" id="3.2.1.67"/>
    </reaction>
</comment>
<dbReference type="GO" id="GO:0004650">
    <property type="term" value="F:polygalacturonase activity"/>
    <property type="evidence" value="ECO:0007669"/>
    <property type="project" value="InterPro"/>
</dbReference>
<dbReference type="AlphaFoldDB" id="A0A2H2ZI10"/>
<keyword evidence="3" id="KW-0964">Secreted</keyword>
<dbReference type="PANTHER" id="PTHR31736">
    <property type="match status" value="1"/>
</dbReference>
<dbReference type="PANTHER" id="PTHR31736:SF14">
    <property type="entry name" value="EXOPOLYGALACTURONASE X-1-RELATED"/>
    <property type="match status" value="1"/>
</dbReference>
<dbReference type="Pfam" id="PF00295">
    <property type="entry name" value="Glyco_hydro_28"/>
    <property type="match status" value="1"/>
</dbReference>
<name>A0A2H2ZI10_TRIPA</name>
<dbReference type="GO" id="GO:0047911">
    <property type="term" value="F:galacturan 1,4-alpha-galacturonidase activity"/>
    <property type="evidence" value="ECO:0007669"/>
    <property type="project" value="UniProtKB-EC"/>
</dbReference>
<organism evidence="16 17">
    <name type="scientific">Trichoderma parareesei</name>
    <name type="common">Filamentous fungus</name>
    <dbReference type="NCBI Taxonomy" id="858221"/>
    <lineage>
        <taxon>Eukaryota</taxon>
        <taxon>Fungi</taxon>
        <taxon>Dikarya</taxon>
        <taxon>Ascomycota</taxon>
        <taxon>Pezizomycotina</taxon>
        <taxon>Sordariomycetes</taxon>
        <taxon>Hypocreomycetidae</taxon>
        <taxon>Hypocreales</taxon>
        <taxon>Hypocreaceae</taxon>
        <taxon>Trichoderma</taxon>
    </lineage>
</organism>
<evidence type="ECO:0000256" key="9">
    <source>
        <dbReference type="ARBA" id="ARBA00023295"/>
    </source>
</evidence>
<evidence type="ECO:0000256" key="1">
    <source>
        <dbReference type="ARBA" id="ARBA00004613"/>
    </source>
</evidence>
<dbReference type="GO" id="GO:0071555">
    <property type="term" value="P:cell wall organization"/>
    <property type="evidence" value="ECO:0007669"/>
    <property type="project" value="UniProtKB-KW"/>
</dbReference>
<dbReference type="Proteomes" id="UP000219286">
    <property type="component" value="Unassembled WGS sequence"/>
</dbReference>
<protein>
    <recommendedName>
        <fullName evidence="11">galacturonan 1,4-alpha-galacturonidase</fullName>
        <ecNumber evidence="11">3.2.1.67</ecNumber>
    </recommendedName>
</protein>
<keyword evidence="17" id="KW-1185">Reference proteome</keyword>
<dbReference type="InterPro" id="IPR011050">
    <property type="entry name" value="Pectin_lyase_fold/virulence"/>
</dbReference>
<dbReference type="GO" id="GO:0000272">
    <property type="term" value="P:polysaccharide catabolic process"/>
    <property type="evidence" value="ECO:0007669"/>
    <property type="project" value="UniProtKB-KW"/>
</dbReference>
<keyword evidence="6 14" id="KW-0378">Hydrolase</keyword>
<comment type="similarity">
    <text evidence="2 14">Belongs to the glycosyl hydrolase 28 family.</text>
</comment>
<evidence type="ECO:0000256" key="14">
    <source>
        <dbReference type="RuleBase" id="RU361169"/>
    </source>
</evidence>
<evidence type="ECO:0000256" key="10">
    <source>
        <dbReference type="ARBA" id="ARBA00023316"/>
    </source>
</evidence>
<proteinExistence type="inferred from homology"/>
<keyword evidence="7" id="KW-1015">Disulfide bond</keyword>
<dbReference type="GO" id="GO:0005576">
    <property type="term" value="C:extracellular region"/>
    <property type="evidence" value="ECO:0007669"/>
    <property type="project" value="UniProtKB-SubCell"/>
</dbReference>
<evidence type="ECO:0000256" key="12">
    <source>
        <dbReference type="ARBA" id="ARBA00048766"/>
    </source>
</evidence>
<sequence>MTIFSRLAVGVALLAFPERIDAHRVPVERPNLQWGPKSPGHAFPHSPKRHKTCYVPSCGSNDAPEILKAFKRCNRGGTVVLNEEYVIASPLDLTFLESVDVAITGTIKFTNDIDFWVVNSFKYDFQNSSAFWRFGGKDWFNLIANSSDILVSDIDIAVKSESKNPAKNGDGWDTFRSDSVVIQDSYVNNSDDCVSFKPNSTNIIVQGMQCNGSHGISVGSLGQYPAEYDIVENVYVYNISMSNASDGARIKVWPGTDTPFEPGLSGGGGAGYVKNVTYDTFYNNNNDWAIEINQCYGQSNQTICDQYPSNMTISNVVFKNMWGTTSKKYDPKVGTLTCSSTEKCVNIAAKNISVVNPSGRIPQWICTNVDESLLDINCVPATS</sequence>
<keyword evidence="8" id="KW-0325">Glycoprotein</keyword>
<comment type="subcellular location">
    <subcellularLocation>
        <location evidence="1">Secreted</location>
    </subcellularLocation>
</comment>
<reference evidence="16 17" key="1">
    <citation type="journal article" date="2015" name="Genome Announc.">
        <title>Genome sequence and annotation of Trichoderma parareesei, the ancestor of the cellulase producer Trichoderma reesei.</title>
        <authorList>
            <person name="Yang D."/>
            <person name="Pomraning K."/>
            <person name="Kopchinskiy A."/>
            <person name="Karimi Aghcheh R."/>
            <person name="Atanasova L."/>
            <person name="Chenthamara K."/>
            <person name="Baker S.E."/>
            <person name="Zhang R."/>
            <person name="Shen Q."/>
            <person name="Freitag M."/>
            <person name="Kubicek C.P."/>
            <person name="Druzhinina I.S."/>
        </authorList>
    </citation>
    <scope>NUCLEOTIDE SEQUENCE [LARGE SCALE GENOMIC DNA]</scope>
    <source>
        <strain evidence="16 17">CBS 125925</strain>
    </source>
</reference>
<evidence type="ECO:0000256" key="2">
    <source>
        <dbReference type="ARBA" id="ARBA00008834"/>
    </source>
</evidence>
<evidence type="ECO:0000256" key="8">
    <source>
        <dbReference type="ARBA" id="ARBA00023180"/>
    </source>
</evidence>
<feature type="active site" evidence="13">
    <location>
        <position position="214"/>
    </location>
</feature>
<feature type="signal peptide" evidence="15">
    <location>
        <begin position="1"/>
        <end position="22"/>
    </location>
</feature>
<evidence type="ECO:0000256" key="6">
    <source>
        <dbReference type="ARBA" id="ARBA00022801"/>
    </source>
</evidence>
<dbReference type="SUPFAM" id="SSF51126">
    <property type="entry name" value="Pectin lyase-like"/>
    <property type="match status" value="1"/>
</dbReference>
<keyword evidence="9 14" id="KW-0326">Glycosidase</keyword>
<evidence type="ECO:0000256" key="13">
    <source>
        <dbReference type="PROSITE-ProRule" id="PRU10052"/>
    </source>
</evidence>
<feature type="chain" id="PRO_5013614942" description="galacturonan 1,4-alpha-galacturonidase" evidence="15">
    <location>
        <begin position="23"/>
        <end position="383"/>
    </location>
</feature>
<evidence type="ECO:0000256" key="15">
    <source>
        <dbReference type="SAM" id="SignalP"/>
    </source>
</evidence>
<evidence type="ECO:0000256" key="3">
    <source>
        <dbReference type="ARBA" id="ARBA00022525"/>
    </source>
</evidence>
<dbReference type="InterPro" id="IPR012334">
    <property type="entry name" value="Pectin_lyas_fold"/>
</dbReference>
<dbReference type="OrthoDB" id="187139at2759"/>
<evidence type="ECO:0000256" key="5">
    <source>
        <dbReference type="ARBA" id="ARBA00022737"/>
    </source>
</evidence>
<gene>
    <name evidence="16" type="ORF">A9Z42_0032690</name>
</gene>
<evidence type="ECO:0000256" key="4">
    <source>
        <dbReference type="ARBA" id="ARBA00022729"/>
    </source>
</evidence>
<evidence type="ECO:0000313" key="16">
    <source>
        <dbReference type="EMBL" id="OTA02860.1"/>
    </source>
</evidence>
<dbReference type="EMBL" id="LFMI01000362">
    <property type="protein sequence ID" value="OTA02860.1"/>
    <property type="molecule type" value="Genomic_DNA"/>
</dbReference>
<evidence type="ECO:0000313" key="17">
    <source>
        <dbReference type="Proteomes" id="UP000219286"/>
    </source>
</evidence>
<evidence type="ECO:0000256" key="11">
    <source>
        <dbReference type="ARBA" id="ARBA00038933"/>
    </source>
</evidence>
<accession>A0A2H2ZI10</accession>
<evidence type="ECO:0000256" key="7">
    <source>
        <dbReference type="ARBA" id="ARBA00023157"/>
    </source>
</evidence>
<comment type="caution">
    <text evidence="16">The sequence shown here is derived from an EMBL/GenBank/DDBJ whole genome shotgun (WGS) entry which is preliminary data.</text>
</comment>
<dbReference type="EC" id="3.2.1.67" evidence="11"/>
<keyword evidence="5" id="KW-0677">Repeat</keyword>
<keyword evidence="4 15" id="KW-0732">Signal</keyword>
<dbReference type="InterPro" id="IPR000743">
    <property type="entry name" value="Glyco_hydro_28"/>
</dbReference>